<protein>
    <submittedName>
        <fullName evidence="8">FMNH2-dependent monooxygenase</fullName>
    </submittedName>
</protein>
<keyword evidence="4 8" id="KW-0503">Monooxygenase</keyword>
<gene>
    <name evidence="8" type="ORF">CTB96_03325</name>
</gene>
<dbReference type="CDD" id="cd01095">
    <property type="entry name" value="Nitrilotriacetate_monoxgenase"/>
    <property type="match status" value="1"/>
</dbReference>
<dbReference type="InterPro" id="IPR051260">
    <property type="entry name" value="Diverse_substr_monoxygenases"/>
</dbReference>
<keyword evidence="9" id="KW-1185">Reference proteome</keyword>
<dbReference type="PIRSF" id="PIRSF000337">
    <property type="entry name" value="NTA_MOA"/>
    <property type="match status" value="1"/>
</dbReference>
<evidence type="ECO:0000313" key="9">
    <source>
        <dbReference type="Proteomes" id="UP000246722"/>
    </source>
</evidence>
<organism evidence="8 9">
    <name type="scientific">Cryobacterium arcticum</name>
    <dbReference type="NCBI Taxonomy" id="670052"/>
    <lineage>
        <taxon>Bacteria</taxon>
        <taxon>Bacillati</taxon>
        <taxon>Actinomycetota</taxon>
        <taxon>Actinomycetes</taxon>
        <taxon>Micrococcales</taxon>
        <taxon>Microbacteriaceae</taxon>
        <taxon>Cryobacterium</taxon>
    </lineage>
</organism>
<dbReference type="Gene3D" id="3.20.20.30">
    <property type="entry name" value="Luciferase-like domain"/>
    <property type="match status" value="1"/>
</dbReference>
<proteinExistence type="inferred from homology"/>
<evidence type="ECO:0000256" key="5">
    <source>
        <dbReference type="ARBA" id="ARBA00033748"/>
    </source>
</evidence>
<comment type="similarity">
    <text evidence="5">Belongs to the NtaA/SnaA/DszA monooxygenase family.</text>
</comment>
<dbReference type="AlphaFoldDB" id="A0A317ZXB4"/>
<accession>A0A317ZXB4</accession>
<evidence type="ECO:0000256" key="4">
    <source>
        <dbReference type="ARBA" id="ARBA00023033"/>
    </source>
</evidence>
<dbReference type="InterPro" id="IPR036661">
    <property type="entry name" value="Luciferase-like_sf"/>
</dbReference>
<evidence type="ECO:0000256" key="1">
    <source>
        <dbReference type="ARBA" id="ARBA00022630"/>
    </source>
</evidence>
<dbReference type="InterPro" id="IPR011251">
    <property type="entry name" value="Luciferase-like_dom"/>
</dbReference>
<comment type="caution">
    <text evidence="8">The sequence shown here is derived from an EMBL/GenBank/DDBJ whole genome shotgun (WGS) entry which is preliminary data.</text>
</comment>
<dbReference type="InterPro" id="IPR016215">
    <property type="entry name" value="NTA_MOA"/>
</dbReference>
<feature type="binding site" evidence="6">
    <location>
        <position position="147"/>
    </location>
    <ligand>
        <name>FMN</name>
        <dbReference type="ChEBI" id="CHEBI:58210"/>
    </ligand>
</feature>
<name>A0A317ZXB4_9MICO</name>
<dbReference type="NCBIfam" id="TIGR03860">
    <property type="entry name" value="FMN_nitrolo"/>
    <property type="match status" value="1"/>
</dbReference>
<evidence type="ECO:0000313" key="8">
    <source>
        <dbReference type="EMBL" id="PXA71959.1"/>
    </source>
</evidence>
<dbReference type="GO" id="GO:0016705">
    <property type="term" value="F:oxidoreductase activity, acting on paired donors, with incorporation or reduction of molecular oxygen"/>
    <property type="evidence" value="ECO:0007669"/>
    <property type="project" value="InterPro"/>
</dbReference>
<keyword evidence="3" id="KW-0560">Oxidoreductase</keyword>
<dbReference type="PANTHER" id="PTHR30011">
    <property type="entry name" value="ALKANESULFONATE MONOOXYGENASE-RELATED"/>
    <property type="match status" value="1"/>
</dbReference>
<evidence type="ECO:0000256" key="2">
    <source>
        <dbReference type="ARBA" id="ARBA00022643"/>
    </source>
</evidence>
<sequence>MRLGWFINYLTPAWNQPWSGNAGAEWMTGEFFVDMARALDRANFDVMMLEDSTYIADIYGGSSQAELKHTVRAPKNDPLPLIPLLAAATEQLGFVATMSTSFYQPFLLARLMTTLDHLTEGRVGWNIVTSSGYLSAQNFGMDQLPPHDERYEIAEEFVEVVTKLWNSWDQDAVVMDRETGTYVDSDRVHTIDHHGRFFDVRGPLNALPPLQGRPPIFQAGGSPQGRSFAAKHADTIVSSAKGVDEMRQYRDEVRAKAVEFGRNPDDIRILYMVSPFIEETDALAARRRAERFAITDERAQRRLLMMSDEIDFAQFDLDQPLPEMSTDGSKSILAAFQKWGAGRPLREAAASDEFEAVPLCGTPATVADQMQEVFEEVGGDGFLIFAGGGGMITRRYIDQVCDGLVPELQRRGLVRSTQPEGYFKQRLLSND</sequence>
<dbReference type="GO" id="GO:0004497">
    <property type="term" value="F:monooxygenase activity"/>
    <property type="evidence" value="ECO:0007669"/>
    <property type="project" value="UniProtKB-KW"/>
</dbReference>
<feature type="binding site" evidence="6">
    <location>
        <position position="222"/>
    </location>
    <ligand>
        <name>FMN</name>
        <dbReference type="ChEBI" id="CHEBI:58210"/>
    </ligand>
</feature>
<feature type="binding site" evidence="6">
    <location>
        <position position="97"/>
    </location>
    <ligand>
        <name>FMN</name>
        <dbReference type="ChEBI" id="CHEBI:58210"/>
    </ligand>
</feature>
<feature type="binding site" evidence="6">
    <location>
        <position position="151"/>
    </location>
    <ligand>
        <name>FMN</name>
        <dbReference type="ChEBI" id="CHEBI:58210"/>
    </ligand>
</feature>
<evidence type="ECO:0000256" key="6">
    <source>
        <dbReference type="PIRSR" id="PIRSR000337-1"/>
    </source>
</evidence>
<dbReference type="Pfam" id="PF00296">
    <property type="entry name" value="Bac_luciferase"/>
    <property type="match status" value="1"/>
</dbReference>
<keyword evidence="1 6" id="KW-0285">Flavoprotein</keyword>
<feature type="binding site" evidence="6">
    <location>
        <position position="51"/>
    </location>
    <ligand>
        <name>FMN</name>
        <dbReference type="ChEBI" id="CHEBI:58210"/>
    </ligand>
</feature>
<evidence type="ECO:0000256" key="3">
    <source>
        <dbReference type="ARBA" id="ARBA00023002"/>
    </source>
</evidence>
<keyword evidence="2 6" id="KW-0288">FMN</keyword>
<dbReference type="EMBL" id="QHLY01000005">
    <property type="protein sequence ID" value="PXA71959.1"/>
    <property type="molecule type" value="Genomic_DNA"/>
</dbReference>
<evidence type="ECO:0000259" key="7">
    <source>
        <dbReference type="Pfam" id="PF00296"/>
    </source>
</evidence>
<feature type="domain" description="Luciferase-like" evidence="7">
    <location>
        <begin position="10"/>
        <end position="380"/>
    </location>
</feature>
<dbReference type="OrthoDB" id="9814695at2"/>
<dbReference type="SUPFAM" id="SSF51679">
    <property type="entry name" value="Bacterial luciferase-like"/>
    <property type="match status" value="1"/>
</dbReference>
<reference evidence="8 9" key="1">
    <citation type="submission" date="2018-05" db="EMBL/GenBank/DDBJ databases">
        <title>Genetic diversity of glacier-inhabiting Cryobacterium bacteria in China and description of Cryobacterium mengkeensis sp. nov. and Arthrobacter glacialis sp. nov.</title>
        <authorList>
            <person name="Liu Q."/>
            <person name="Xin Y.-H."/>
        </authorList>
    </citation>
    <scope>NUCLEOTIDE SEQUENCE [LARGE SCALE GENOMIC DNA]</scope>
    <source>
        <strain evidence="8 9">SK-1</strain>
    </source>
</reference>
<dbReference type="PANTHER" id="PTHR30011:SF16">
    <property type="entry name" value="C2H2 FINGER DOMAIN TRANSCRIPTION FACTOR (EUROFUNG)-RELATED"/>
    <property type="match status" value="1"/>
</dbReference>
<dbReference type="Proteomes" id="UP000246722">
    <property type="component" value="Unassembled WGS sequence"/>
</dbReference>